<dbReference type="SUPFAM" id="SSF81324">
    <property type="entry name" value="Voltage-gated potassium channels"/>
    <property type="match status" value="4"/>
</dbReference>
<feature type="domain" description="Ion transport" evidence="15">
    <location>
        <begin position="1076"/>
        <end position="1306"/>
    </location>
</feature>
<feature type="transmembrane region" description="Helical" evidence="14">
    <location>
        <begin position="49"/>
        <end position="66"/>
    </location>
</feature>
<evidence type="ECO:0000256" key="12">
    <source>
        <dbReference type="ARBA" id="ARBA00023303"/>
    </source>
</evidence>
<dbReference type="Pfam" id="PF00520">
    <property type="entry name" value="Ion_trans"/>
    <property type="match status" value="4"/>
</dbReference>
<feature type="transmembrane region" description="Helical" evidence="14">
    <location>
        <begin position="519"/>
        <end position="539"/>
    </location>
</feature>
<dbReference type="GO" id="GO:0098703">
    <property type="term" value="P:calcium ion import across plasma membrane"/>
    <property type="evidence" value="ECO:0007669"/>
    <property type="project" value="TreeGrafter"/>
</dbReference>
<feature type="transmembrane region" description="Helical" evidence="14">
    <location>
        <begin position="427"/>
        <end position="447"/>
    </location>
</feature>
<feature type="transmembrane region" description="Helical" evidence="14">
    <location>
        <begin position="1143"/>
        <end position="1166"/>
    </location>
</feature>
<accession>A0A7S1NK05</accession>
<feature type="compositionally biased region" description="Basic and acidic residues" evidence="13">
    <location>
        <begin position="675"/>
        <end position="685"/>
    </location>
</feature>
<evidence type="ECO:0000256" key="10">
    <source>
        <dbReference type="ARBA" id="ARBA00023136"/>
    </source>
</evidence>
<evidence type="ECO:0000256" key="2">
    <source>
        <dbReference type="ARBA" id="ARBA00022448"/>
    </source>
</evidence>
<feature type="transmembrane region" description="Helical" evidence="14">
    <location>
        <begin position="996"/>
        <end position="1016"/>
    </location>
</feature>
<evidence type="ECO:0000256" key="3">
    <source>
        <dbReference type="ARBA" id="ARBA00022568"/>
    </source>
</evidence>
<feature type="transmembrane region" description="Helical" evidence="14">
    <location>
        <begin position="459"/>
        <end position="481"/>
    </location>
</feature>
<dbReference type="EMBL" id="HBGA01096281">
    <property type="protein sequence ID" value="CAD9024791.1"/>
    <property type="molecule type" value="Transcribed_RNA"/>
</dbReference>
<evidence type="ECO:0000256" key="14">
    <source>
        <dbReference type="SAM" id="Phobius"/>
    </source>
</evidence>
<comment type="subcellular location">
    <subcellularLocation>
        <location evidence="1">Membrane</location>
        <topology evidence="1">Multi-pass membrane protein</topology>
    </subcellularLocation>
</comment>
<dbReference type="PANTHER" id="PTHR45628:SF7">
    <property type="entry name" value="VOLTAGE-DEPENDENT CALCIUM CHANNEL TYPE A SUBUNIT ALPHA-1"/>
    <property type="match status" value="1"/>
</dbReference>
<dbReference type="InterPro" id="IPR027359">
    <property type="entry name" value="Volt_channel_dom_sf"/>
</dbReference>
<feature type="transmembrane region" description="Helical" evidence="14">
    <location>
        <begin position="1111"/>
        <end position="1131"/>
    </location>
</feature>
<proteinExistence type="predicted"/>
<name>A0A7S1NK05_9EUGL</name>
<feature type="transmembrane region" description="Helical" evidence="14">
    <location>
        <begin position="398"/>
        <end position="415"/>
    </location>
</feature>
<keyword evidence="3" id="KW-0109">Calcium transport</keyword>
<protein>
    <recommendedName>
        <fullName evidence="15">Ion transport domain-containing protein</fullName>
    </recommendedName>
</protein>
<feature type="transmembrane region" description="Helical" evidence="14">
    <location>
        <begin position="1276"/>
        <end position="1298"/>
    </location>
</feature>
<feature type="transmembrane region" description="Helical" evidence="14">
    <location>
        <begin position="955"/>
        <end position="976"/>
    </location>
</feature>
<feature type="transmembrane region" description="Helical" evidence="14">
    <location>
        <begin position="772"/>
        <end position="789"/>
    </location>
</feature>
<evidence type="ECO:0000256" key="13">
    <source>
        <dbReference type="SAM" id="MobiDB-lite"/>
    </source>
</evidence>
<dbReference type="Gene3D" id="1.20.120.350">
    <property type="entry name" value="Voltage-gated potassium channels. Chain C"/>
    <property type="match status" value="4"/>
</dbReference>
<feature type="transmembrane region" description="Helical" evidence="14">
    <location>
        <begin position="551"/>
        <end position="569"/>
    </location>
</feature>
<feature type="transmembrane region" description="Helical" evidence="14">
    <location>
        <begin position="843"/>
        <end position="862"/>
    </location>
</feature>
<keyword evidence="2" id="KW-0813">Transport</keyword>
<keyword evidence="9" id="KW-0406">Ion transport</keyword>
<keyword evidence="4" id="KW-0107">Calcium channel</keyword>
<feature type="domain" description="Ion transport" evidence="15">
    <location>
        <begin position="48"/>
        <end position="339"/>
    </location>
</feature>
<keyword evidence="12" id="KW-0407">Ion channel</keyword>
<feature type="compositionally biased region" description="Pro residues" evidence="13">
    <location>
        <begin position="1494"/>
        <end position="1506"/>
    </location>
</feature>
<gene>
    <name evidence="16" type="ORF">EGYM00392_LOCUS35916</name>
</gene>
<dbReference type="GO" id="GO:0008331">
    <property type="term" value="F:high voltage-gated calcium channel activity"/>
    <property type="evidence" value="ECO:0007669"/>
    <property type="project" value="TreeGrafter"/>
</dbReference>
<feature type="transmembrane region" description="Helical" evidence="14">
    <location>
        <begin position="1067"/>
        <end position="1091"/>
    </location>
</feature>
<dbReference type="PANTHER" id="PTHR45628">
    <property type="entry name" value="VOLTAGE-DEPENDENT CALCIUM CHANNEL TYPE A SUBUNIT ALPHA-1"/>
    <property type="match status" value="1"/>
</dbReference>
<feature type="transmembrane region" description="Helical" evidence="14">
    <location>
        <begin position="589"/>
        <end position="613"/>
    </location>
</feature>
<dbReference type="InterPro" id="IPR050599">
    <property type="entry name" value="VDCC_alpha-1_subunit"/>
</dbReference>
<evidence type="ECO:0000256" key="4">
    <source>
        <dbReference type="ARBA" id="ARBA00022673"/>
    </source>
</evidence>
<keyword evidence="7" id="KW-0851">Voltage-gated channel</keyword>
<feature type="transmembrane region" description="Helical" evidence="14">
    <location>
        <begin position="171"/>
        <end position="194"/>
    </location>
</feature>
<evidence type="ECO:0000256" key="9">
    <source>
        <dbReference type="ARBA" id="ARBA00023065"/>
    </source>
</evidence>
<evidence type="ECO:0000256" key="8">
    <source>
        <dbReference type="ARBA" id="ARBA00022989"/>
    </source>
</evidence>
<evidence type="ECO:0000313" key="16">
    <source>
        <dbReference type="EMBL" id="CAD9024791.1"/>
    </source>
</evidence>
<organism evidence="16">
    <name type="scientific">Eutreptiella gymnastica</name>
    <dbReference type="NCBI Taxonomy" id="73025"/>
    <lineage>
        <taxon>Eukaryota</taxon>
        <taxon>Discoba</taxon>
        <taxon>Euglenozoa</taxon>
        <taxon>Euglenida</taxon>
        <taxon>Spirocuta</taxon>
        <taxon>Euglenophyceae</taxon>
        <taxon>Eutreptiales</taxon>
        <taxon>Eutreptiaceae</taxon>
        <taxon>Eutreptiella</taxon>
    </lineage>
</organism>
<dbReference type="FunFam" id="1.10.287.70:FF:000117">
    <property type="entry name" value="Voltage-gated Ca2+ channel, alpha subunit"/>
    <property type="match status" value="1"/>
</dbReference>
<sequence length="1587" mass="179264">MADGVGVDMAAAVASYDVEKQTGSKAVAVERTYPFWRTKLRAFVSSSKFGFFILCLILVNAITLAMDVPGQSQTVLDILKIFELVFLILFTVEFILKIFAYGPFVKPDGYFRDGWNWLDFLIVVVGWVTQFLEGANLSALRAFRVFRVLKGVSKIKGVKVLISSLLASGPALATVVMVLFFFMGMFGIVGVQLFKGALSRRCYKEYQVNNITYFRLDELQEDRCSGNGSPAIFTGRPCDDGTVCLEPDGFPVPGCEPGAKDCPWKESVMNWDNIFAATLLVIKILSLDDWPDDQYNLQDGALQLAWIFFWVITIMGSFFAVNLLLAVQSEEFSNAQQHERDFPDATDDEAPLEEGKGCKNWWKRKGRALSKWAKGRPKYGRLRKQVCLLIDSNPVRNMVLVVTLLNVVALGIDYYNAPTALKDTLDYINFFCTVFFVAEAAIKILAFGMRGYFAETRNWVDFTLVAISIIEIFLGSGNSAMTAFRAFRLSRVISLAQRYKRLQKVVSVLSKAFNESMSLFLLLLVFLFIYTVLGVQLYGETVNFNTPEDEPRFGFYTLWQSAFTVFLVITGESWATMMKKTVELTSGAAIIYFLSLFLLGNYVLINLFICILIDSLGHYAQDEEDDGAEDNAMLAIFGKGDGSGRNPEIPEIEAPKSGLFQSPSVTRSSSPSRAPSDHEQHEPQRKIPHPAYNNKYRAELNETALESTTRLRSNHLAALNAANSEVSPHQSVLLLDFLEDMDQFEKESIVEEEVGYLSCRGKLRRFLENPRFEWVITIAVILNACFLAADTPYTEDNCLSNECNAHSLVLYISNLVFVVFFTIEMLVKLFAYGLKGYVANRWNLIDAFVVITSIAGLFVPVLKVCRSVRTIRLVSRITSLKQVVTSLIKAIPALGTVVLVLGFVWLVFGILGVQLLMGRFWKCEDWGSDGITYNETKCKAESLEWHRPRWDFDNLAVAFVSLTIVAFGEGWSVYLWQAVDSTEPGQPPQMNASPWLGLYFIVFFVFGSFLSLNLFVGTLIDEFLSRSDEVSALSPEQKTFLRSIKIVIGSALPPPRKAPSQNWRKRIWKICVSMEFEVFVSSMIMLNILIMTFEHYQQSYSWDVFLDAANLFFVAFFALEAVLKILAYGLAMYLRDHWNKFDFFVVMISLIAIPFDGPGTSVFRVFRVLRIFRLVKRFKALQVCFVTLFSALPSLVNIVMVLLLCFFIFGVMGVQLFGRIPYDQVDGLNRNANFSNLYYATILLYAITTTETWPNVMEGCQTDTPGCEDSDSCGTWLAIPYFLTFMIITANIVVNAMITTVLAHFDTRDDPGNAIFQDLRLHWSRLDPGRTKCLSVARFLVLMRILKRPIGLEIIEKNGNARTNKMKILFRKYCLRKKDADRDDLQENVKSLLQRGGNKEGRTINHRLLNAVMDLQIPVTREMMVEYDQVVLAVSRAIYMIDIDVDKLGKWLKVKPPQDNCFCVHHVMLARLLERSWLKHAAAIKKRRKQPREQPQPPPPPMPPTAPVRLQPIPANKLSSDYDFITPEYCTEPKLVFGAGDSGVLDLFSPLAANDAYTPWGTPNPPGTPDHNTDVHAYTYPGLPFDP</sequence>
<feature type="compositionally biased region" description="Low complexity" evidence="13">
    <location>
        <begin position="662"/>
        <end position="674"/>
    </location>
</feature>
<feature type="transmembrane region" description="Helical" evidence="14">
    <location>
        <begin position="307"/>
        <end position="327"/>
    </location>
</feature>
<feature type="transmembrane region" description="Helical" evidence="14">
    <location>
        <begin position="809"/>
        <end position="831"/>
    </location>
</feature>
<feature type="transmembrane region" description="Helical" evidence="14">
    <location>
        <begin position="1237"/>
        <end position="1256"/>
    </location>
</feature>
<keyword evidence="8 14" id="KW-1133">Transmembrane helix</keyword>
<feature type="region of interest" description="Disordered" evidence="13">
    <location>
        <begin position="1483"/>
        <end position="1512"/>
    </location>
</feature>
<feature type="transmembrane region" description="Helical" evidence="14">
    <location>
        <begin position="1195"/>
        <end position="1217"/>
    </location>
</feature>
<evidence type="ECO:0000256" key="11">
    <source>
        <dbReference type="ARBA" id="ARBA00023180"/>
    </source>
</evidence>
<feature type="transmembrane region" description="Helical" evidence="14">
    <location>
        <begin position="890"/>
        <end position="913"/>
    </location>
</feature>
<dbReference type="Gene3D" id="1.10.287.70">
    <property type="match status" value="4"/>
</dbReference>
<feature type="domain" description="Ion transport" evidence="15">
    <location>
        <begin position="770"/>
        <end position="1023"/>
    </location>
</feature>
<evidence type="ECO:0000259" key="15">
    <source>
        <dbReference type="Pfam" id="PF00520"/>
    </source>
</evidence>
<evidence type="ECO:0000256" key="6">
    <source>
        <dbReference type="ARBA" id="ARBA00022837"/>
    </source>
</evidence>
<feature type="transmembrane region" description="Helical" evidence="14">
    <location>
        <begin position="78"/>
        <end position="102"/>
    </location>
</feature>
<keyword evidence="5 14" id="KW-0812">Transmembrane</keyword>
<reference evidence="16" key="1">
    <citation type="submission" date="2021-01" db="EMBL/GenBank/DDBJ databases">
        <authorList>
            <person name="Corre E."/>
            <person name="Pelletier E."/>
            <person name="Niang G."/>
            <person name="Scheremetjew M."/>
            <person name="Finn R."/>
            <person name="Kale V."/>
            <person name="Holt S."/>
            <person name="Cochrane G."/>
            <person name="Meng A."/>
            <person name="Brown T."/>
            <person name="Cohen L."/>
        </authorList>
    </citation>
    <scope>NUCLEOTIDE SEQUENCE</scope>
    <source>
        <strain evidence="16">NIES-381</strain>
    </source>
</reference>
<keyword evidence="6" id="KW-0106">Calcium</keyword>
<keyword evidence="11" id="KW-0325">Glycoprotein</keyword>
<evidence type="ECO:0000256" key="5">
    <source>
        <dbReference type="ARBA" id="ARBA00022692"/>
    </source>
</evidence>
<dbReference type="GO" id="GO:0005891">
    <property type="term" value="C:voltage-gated calcium channel complex"/>
    <property type="evidence" value="ECO:0007669"/>
    <property type="project" value="TreeGrafter"/>
</dbReference>
<keyword evidence="10 14" id="KW-0472">Membrane</keyword>
<feature type="domain" description="Ion transport" evidence="15">
    <location>
        <begin position="397"/>
        <end position="622"/>
    </location>
</feature>
<evidence type="ECO:0000256" key="7">
    <source>
        <dbReference type="ARBA" id="ARBA00022882"/>
    </source>
</evidence>
<dbReference type="InterPro" id="IPR005821">
    <property type="entry name" value="Ion_trans_dom"/>
</dbReference>
<evidence type="ECO:0000256" key="1">
    <source>
        <dbReference type="ARBA" id="ARBA00004141"/>
    </source>
</evidence>
<feature type="region of interest" description="Disordered" evidence="13">
    <location>
        <begin position="641"/>
        <end position="691"/>
    </location>
</feature>
<feature type="transmembrane region" description="Helical" evidence="14">
    <location>
        <begin position="114"/>
        <end position="132"/>
    </location>
</feature>